<gene>
    <name evidence="7" type="ORF">ACFP1B_34140</name>
</gene>
<accession>A0ABW1GWB7</accession>
<evidence type="ECO:0000313" key="8">
    <source>
        <dbReference type="Proteomes" id="UP001596200"/>
    </source>
</evidence>
<dbReference type="EMBL" id="JBHSPU010000039">
    <property type="protein sequence ID" value="MFC5918433.1"/>
    <property type="molecule type" value="Genomic_DNA"/>
</dbReference>
<feature type="transmembrane region" description="Helical" evidence="5">
    <location>
        <begin position="374"/>
        <end position="393"/>
    </location>
</feature>
<organism evidence="7 8">
    <name type="scientific">Streptomyces pulveraceus</name>
    <dbReference type="NCBI Taxonomy" id="68258"/>
    <lineage>
        <taxon>Bacteria</taxon>
        <taxon>Bacillati</taxon>
        <taxon>Actinomycetota</taxon>
        <taxon>Actinomycetes</taxon>
        <taxon>Kitasatosporales</taxon>
        <taxon>Streptomycetaceae</taxon>
        <taxon>Streptomyces</taxon>
    </lineage>
</organism>
<proteinExistence type="predicted"/>
<reference evidence="8" key="1">
    <citation type="journal article" date="2019" name="Int. J. Syst. Evol. Microbiol.">
        <title>The Global Catalogue of Microorganisms (GCM) 10K type strain sequencing project: providing services to taxonomists for standard genome sequencing and annotation.</title>
        <authorList>
            <consortium name="The Broad Institute Genomics Platform"/>
            <consortium name="The Broad Institute Genome Sequencing Center for Infectious Disease"/>
            <person name="Wu L."/>
            <person name="Ma J."/>
        </authorList>
    </citation>
    <scope>NUCLEOTIDE SEQUENCE [LARGE SCALE GENOMIC DNA]</scope>
    <source>
        <strain evidence="8">JCM 4147</strain>
    </source>
</reference>
<evidence type="ECO:0000259" key="6">
    <source>
        <dbReference type="PROSITE" id="PS50850"/>
    </source>
</evidence>
<comment type="subcellular location">
    <subcellularLocation>
        <location evidence="1">Cell membrane</location>
        <topology evidence="1">Multi-pass membrane protein</topology>
    </subcellularLocation>
</comment>
<dbReference type="PANTHER" id="PTHR23527:SF1">
    <property type="entry name" value="BLL3282 PROTEIN"/>
    <property type="match status" value="1"/>
</dbReference>
<keyword evidence="4 5" id="KW-0472">Membrane</keyword>
<keyword evidence="3 5" id="KW-1133">Transmembrane helix</keyword>
<feature type="transmembrane region" description="Helical" evidence="5">
    <location>
        <begin position="348"/>
        <end position="368"/>
    </location>
</feature>
<feature type="transmembrane region" description="Helical" evidence="5">
    <location>
        <begin position="80"/>
        <end position="102"/>
    </location>
</feature>
<evidence type="ECO:0000256" key="1">
    <source>
        <dbReference type="ARBA" id="ARBA00004651"/>
    </source>
</evidence>
<dbReference type="SUPFAM" id="SSF103473">
    <property type="entry name" value="MFS general substrate transporter"/>
    <property type="match status" value="1"/>
</dbReference>
<feature type="transmembrane region" description="Helical" evidence="5">
    <location>
        <begin position="282"/>
        <end position="301"/>
    </location>
</feature>
<dbReference type="PROSITE" id="PS50850">
    <property type="entry name" value="MFS"/>
    <property type="match status" value="1"/>
</dbReference>
<dbReference type="InterPro" id="IPR036259">
    <property type="entry name" value="MFS_trans_sf"/>
</dbReference>
<feature type="transmembrane region" description="Helical" evidence="5">
    <location>
        <begin position="251"/>
        <end position="270"/>
    </location>
</feature>
<feature type="transmembrane region" description="Helical" evidence="5">
    <location>
        <begin position="226"/>
        <end position="245"/>
    </location>
</feature>
<dbReference type="Proteomes" id="UP001596200">
    <property type="component" value="Unassembled WGS sequence"/>
</dbReference>
<evidence type="ECO:0000256" key="2">
    <source>
        <dbReference type="ARBA" id="ARBA00022692"/>
    </source>
</evidence>
<feature type="transmembrane region" description="Helical" evidence="5">
    <location>
        <begin position="313"/>
        <end position="336"/>
    </location>
</feature>
<dbReference type="InterPro" id="IPR052952">
    <property type="entry name" value="MFS-Transporter"/>
</dbReference>
<protein>
    <submittedName>
        <fullName evidence="7">MFS transporter</fullName>
    </submittedName>
</protein>
<feature type="transmembrane region" description="Helical" evidence="5">
    <location>
        <begin position="108"/>
        <end position="132"/>
    </location>
</feature>
<dbReference type="PANTHER" id="PTHR23527">
    <property type="entry name" value="BLL3282 PROTEIN"/>
    <property type="match status" value="1"/>
</dbReference>
<feature type="transmembrane region" description="Helical" evidence="5">
    <location>
        <begin position="52"/>
        <end position="73"/>
    </location>
</feature>
<evidence type="ECO:0000256" key="5">
    <source>
        <dbReference type="SAM" id="Phobius"/>
    </source>
</evidence>
<name>A0ABW1GWB7_9ACTN</name>
<dbReference type="InterPro" id="IPR020846">
    <property type="entry name" value="MFS_dom"/>
</dbReference>
<feature type="transmembrane region" description="Helical" evidence="5">
    <location>
        <begin position="21"/>
        <end position="46"/>
    </location>
</feature>
<comment type="caution">
    <text evidence="7">The sequence shown here is derived from an EMBL/GenBank/DDBJ whole genome shotgun (WGS) entry which is preliminary data.</text>
</comment>
<dbReference type="Pfam" id="PF07690">
    <property type="entry name" value="MFS_1"/>
    <property type="match status" value="1"/>
</dbReference>
<dbReference type="InterPro" id="IPR011701">
    <property type="entry name" value="MFS"/>
</dbReference>
<sequence>MRNAPANTAARESVWNAPGMPALLLLTATGFSGFAALLPTAPLWAVRGGADAAGAGSVNAVLMLCTVGAQTLVPTAIRHLGWRTTLICGMVLLGAPSLPHLLSTQLGVVLALAMVRGIGFGVLTVCGATAVAELVEPARRGKAVGAYGLAIAGPQFILVSTAPWAAENLGFGVVFAVGALPLLGVVPAVRLARRLSGRPAGPEDPPHRAAPAGGPAAYLPLLPPMLLLLGVTTAGGALITFAPQMSSDPTATLAGLLLLTGTAAVSRWRFGALADRYGTRPFLWPLVIVTAVGLASTAWAVTSQDATGVVPLLAGMALVGISYGGLQNLTLVDAFAAVGRRSSGIASAVWNIGFDAGTGVGALLVGYLATGASFSLALMVTAALSLATLPLALTRRRRAGSGRPAG</sequence>
<feature type="transmembrane region" description="Helical" evidence="5">
    <location>
        <begin position="144"/>
        <end position="165"/>
    </location>
</feature>
<keyword evidence="2 5" id="KW-0812">Transmembrane</keyword>
<keyword evidence="8" id="KW-1185">Reference proteome</keyword>
<evidence type="ECO:0000256" key="3">
    <source>
        <dbReference type="ARBA" id="ARBA00022989"/>
    </source>
</evidence>
<dbReference type="RefSeq" id="WP_344515116.1">
    <property type="nucleotide sequence ID" value="NZ_BAAATU010000032.1"/>
</dbReference>
<feature type="transmembrane region" description="Helical" evidence="5">
    <location>
        <begin position="171"/>
        <end position="189"/>
    </location>
</feature>
<evidence type="ECO:0000313" key="7">
    <source>
        <dbReference type="EMBL" id="MFC5918433.1"/>
    </source>
</evidence>
<evidence type="ECO:0000256" key="4">
    <source>
        <dbReference type="ARBA" id="ARBA00023136"/>
    </source>
</evidence>
<feature type="domain" description="Major facilitator superfamily (MFS) profile" evidence="6">
    <location>
        <begin position="1"/>
        <end position="400"/>
    </location>
</feature>
<dbReference type="Gene3D" id="1.20.1250.20">
    <property type="entry name" value="MFS general substrate transporter like domains"/>
    <property type="match status" value="2"/>
</dbReference>